<dbReference type="AlphaFoldDB" id="K0J7Y1"/>
<evidence type="ECO:0000256" key="4">
    <source>
        <dbReference type="ARBA" id="ARBA00022679"/>
    </source>
</evidence>
<dbReference type="KEGG" id="axl:AXY_20260"/>
<dbReference type="SUPFAM" id="SSF53756">
    <property type="entry name" value="UDP-Glycosyltransferase/glycogen phosphorylase"/>
    <property type="match status" value="2"/>
</dbReference>
<proteinExistence type="inferred from homology"/>
<gene>
    <name evidence="8" type="ordered locus">AXY_20260</name>
</gene>
<dbReference type="Pfam" id="PF04464">
    <property type="entry name" value="Glyphos_transf"/>
    <property type="match status" value="1"/>
</dbReference>
<dbReference type="OrthoDB" id="9811865at2"/>
<evidence type="ECO:0000313" key="8">
    <source>
        <dbReference type="EMBL" id="BAM48158.1"/>
    </source>
</evidence>
<dbReference type="EMBL" id="AP012050">
    <property type="protein sequence ID" value="BAM48158.1"/>
    <property type="molecule type" value="Genomic_DNA"/>
</dbReference>
<comment type="similarity">
    <text evidence="2">Belongs to the CDP-glycerol glycerophosphotransferase family.</text>
</comment>
<dbReference type="GO" id="GO:0016757">
    <property type="term" value="F:glycosyltransferase activity"/>
    <property type="evidence" value="ECO:0007669"/>
    <property type="project" value="InterPro"/>
</dbReference>
<dbReference type="eggNOG" id="COG0438">
    <property type="taxonomic scope" value="Bacteria"/>
</dbReference>
<dbReference type="InterPro" id="IPR051612">
    <property type="entry name" value="Teichoic_Acid_Biosynth"/>
</dbReference>
<dbReference type="GO" id="GO:0005886">
    <property type="term" value="C:plasma membrane"/>
    <property type="evidence" value="ECO:0007669"/>
    <property type="project" value="UniProtKB-SubCell"/>
</dbReference>
<dbReference type="InterPro" id="IPR043148">
    <property type="entry name" value="TagF_C"/>
</dbReference>
<dbReference type="Gene3D" id="3.40.50.11820">
    <property type="match status" value="1"/>
</dbReference>
<dbReference type="PANTHER" id="PTHR37316">
    <property type="entry name" value="TEICHOIC ACID GLYCEROL-PHOSPHATE PRIMASE"/>
    <property type="match status" value="1"/>
</dbReference>
<evidence type="ECO:0000256" key="3">
    <source>
        <dbReference type="ARBA" id="ARBA00022475"/>
    </source>
</evidence>
<feature type="domain" description="Glycosyl transferase family 1" evidence="7">
    <location>
        <begin position="659"/>
        <end position="813"/>
    </location>
</feature>
<name>K0J7Y1_AMPXN</name>
<evidence type="ECO:0000256" key="5">
    <source>
        <dbReference type="ARBA" id="ARBA00022944"/>
    </source>
</evidence>
<dbReference type="HOGENOM" id="CLU_009366_0_0_9"/>
<evidence type="ECO:0000259" key="7">
    <source>
        <dbReference type="Pfam" id="PF00534"/>
    </source>
</evidence>
<dbReference type="Proteomes" id="UP000006294">
    <property type="component" value="Chromosome"/>
</dbReference>
<dbReference type="GO" id="GO:0019350">
    <property type="term" value="P:teichoic acid biosynthetic process"/>
    <property type="evidence" value="ECO:0007669"/>
    <property type="project" value="UniProtKB-KW"/>
</dbReference>
<reference evidence="8 9" key="1">
    <citation type="submission" date="2011-01" db="EMBL/GenBank/DDBJ databases">
        <title>Whole genome sequence of Amphibacillus xylinus NBRC 15112.</title>
        <authorList>
            <person name="Nakazawa H."/>
            <person name="Katano Y."/>
            <person name="Nakamura S."/>
            <person name="Sasagawa M."/>
            <person name="Fukada J."/>
            <person name="Arai T."/>
            <person name="Sasakura N."/>
            <person name="Mochizuki D."/>
            <person name="Hosoyama A."/>
            <person name="Harada K."/>
            <person name="Horikawa H."/>
            <person name="Kato Y."/>
            <person name="Harada T."/>
            <person name="Sasaki K."/>
            <person name="Sekiguchi M."/>
            <person name="Hodoyama M."/>
            <person name="Nishiko R."/>
            <person name="Narita H."/>
            <person name="Hanamaki A."/>
            <person name="Hata C."/>
            <person name="Konno Y."/>
            <person name="Niimura Y."/>
            <person name="Yamazaki S."/>
            <person name="Fujita N."/>
        </authorList>
    </citation>
    <scope>NUCLEOTIDE SEQUENCE [LARGE SCALE GENOMIC DNA]</scope>
    <source>
        <strain evidence="9">ATCC 51415 / DSM 6626 / JCM 7361 / LMG 17667 / NBRC 15112 / Ep01</strain>
    </source>
</reference>
<dbReference type="InterPro" id="IPR007554">
    <property type="entry name" value="Glycerophosphate_synth"/>
</dbReference>
<sequence length="828" mass="96838">MNKARIKRMLIFLLNPIVLYLKKNIEYLRMKYTKYLDRPIYDKTILFEAYSGQSVTGNSLALFEEIHNDSRFKEYRFIWSSIEPKKERKALSQYRNVKLVKKGTVAYVKYLARAKYLITDTTFPHYFNKREEQSYIMAWHGTPYKTIGKDVKSSNYDSHKNVMKNILHTDYFISPSKYTTDTILNSQTSKDLFSGEVLELGMPRVDLTYNVNAEDLKMKMNIPLEKKVVLYAPTWNDYSQDINQSVSELVRDAEQLQMLLGNDYLVALKVHYYEYQAISNMNTECYLVDNSIDTNKVLQISDYLITDYSSVFFDYLGLKRPIYFYFKNYDEYSTKRGLYLEKDELPGPTCSTIDKLAELISESTGILEDKYFPMIERFSPYDDGKVSKRVIDYIFFNKKQTLGSIYKTETTKEKILIYGGYFKNNGITESLIRLTNQFDYEKYNLTIIIPSIVPKNSGVEKVIDRLDPKINLLFNNNRINLKFNEEYQYKLFMNRGLNGIVKKLNIDHIMYRGYKQIVGNVKYDKVIDFSGYNSFYGSVFAFSNVKEKITYLHSDMKKDKERVVRGRRPNKLPLQLMFSIYKYFDKILSVSKTSHLTNLSKLGEQLGITNKMDYVENYLDAERIERLSEEYQEFNILNQKVLIDNVNLEDGVLEFKGILKPSKNNNNYVTLGRLSPEKNQELLIRAFKRVLNEEPNSRLYIIGEGTQRKKLMTLIQNLEIEDKVILTGHMDNPYYLLKMCDVFVLSSNYEGQALAILEALAVGLKVISTDIPGPDNILKQGYGELVEATEIGLSRKMISVIKPEKKYKKFDPYLYDEKVKERVKSILE</sequence>
<dbReference type="Pfam" id="PF00534">
    <property type="entry name" value="Glycos_transf_1"/>
    <property type="match status" value="1"/>
</dbReference>
<evidence type="ECO:0000313" key="9">
    <source>
        <dbReference type="Proteomes" id="UP000006294"/>
    </source>
</evidence>
<dbReference type="InterPro" id="IPR043149">
    <property type="entry name" value="TagF_N"/>
</dbReference>
<keyword evidence="4" id="KW-0808">Transferase</keyword>
<organism evidence="8 9">
    <name type="scientific">Amphibacillus xylanus (strain ATCC 51415 / DSM 6626 / JCM 7361 / LMG 17667 / NBRC 15112 / Ep01)</name>
    <dbReference type="NCBI Taxonomy" id="698758"/>
    <lineage>
        <taxon>Bacteria</taxon>
        <taxon>Bacillati</taxon>
        <taxon>Bacillota</taxon>
        <taxon>Bacilli</taxon>
        <taxon>Bacillales</taxon>
        <taxon>Bacillaceae</taxon>
        <taxon>Amphibacillus</taxon>
    </lineage>
</organism>
<dbReference type="RefSeq" id="WP_015010744.1">
    <property type="nucleotide sequence ID" value="NC_018704.1"/>
</dbReference>
<dbReference type="PANTHER" id="PTHR37316:SF3">
    <property type="entry name" value="TEICHOIC ACID GLYCEROL-PHOSPHATE TRANSFERASE"/>
    <property type="match status" value="1"/>
</dbReference>
<dbReference type="GO" id="GO:0047355">
    <property type="term" value="F:CDP-glycerol glycerophosphotransferase activity"/>
    <property type="evidence" value="ECO:0007669"/>
    <property type="project" value="InterPro"/>
</dbReference>
<keyword evidence="6" id="KW-0472">Membrane</keyword>
<evidence type="ECO:0000256" key="1">
    <source>
        <dbReference type="ARBA" id="ARBA00004202"/>
    </source>
</evidence>
<dbReference type="CDD" id="cd03811">
    <property type="entry name" value="GT4_GT28_WabH-like"/>
    <property type="match status" value="1"/>
</dbReference>
<keyword evidence="3" id="KW-1003">Cell membrane</keyword>
<keyword evidence="9" id="KW-1185">Reference proteome</keyword>
<accession>K0J7Y1</accession>
<dbReference type="Gene3D" id="3.40.50.2000">
    <property type="entry name" value="Glycogen Phosphorylase B"/>
    <property type="match status" value="2"/>
</dbReference>
<comment type="subcellular location">
    <subcellularLocation>
        <location evidence="1">Cell membrane</location>
        <topology evidence="1">Peripheral membrane protein</topology>
    </subcellularLocation>
</comment>
<keyword evidence="5" id="KW-0777">Teichoic acid biosynthesis</keyword>
<protein>
    <submittedName>
        <fullName evidence="8">Putative teichoic acid biosynthesis protein</fullName>
    </submittedName>
</protein>
<evidence type="ECO:0000256" key="6">
    <source>
        <dbReference type="ARBA" id="ARBA00023136"/>
    </source>
</evidence>
<dbReference type="InterPro" id="IPR001296">
    <property type="entry name" value="Glyco_trans_1"/>
</dbReference>
<dbReference type="Gene3D" id="3.40.50.12580">
    <property type="match status" value="1"/>
</dbReference>
<dbReference type="eggNOG" id="COG1887">
    <property type="taxonomic scope" value="Bacteria"/>
</dbReference>
<evidence type="ECO:0000256" key="2">
    <source>
        <dbReference type="ARBA" id="ARBA00010488"/>
    </source>
</evidence>
<dbReference type="STRING" id="698758.AXY_20260"/>